<organism evidence="1 2">
    <name type="scientific">Eumeta variegata</name>
    <name type="common">Bagworm moth</name>
    <name type="synonym">Eumeta japonica</name>
    <dbReference type="NCBI Taxonomy" id="151549"/>
    <lineage>
        <taxon>Eukaryota</taxon>
        <taxon>Metazoa</taxon>
        <taxon>Ecdysozoa</taxon>
        <taxon>Arthropoda</taxon>
        <taxon>Hexapoda</taxon>
        <taxon>Insecta</taxon>
        <taxon>Pterygota</taxon>
        <taxon>Neoptera</taxon>
        <taxon>Endopterygota</taxon>
        <taxon>Lepidoptera</taxon>
        <taxon>Glossata</taxon>
        <taxon>Ditrysia</taxon>
        <taxon>Tineoidea</taxon>
        <taxon>Psychidae</taxon>
        <taxon>Oiketicinae</taxon>
        <taxon>Eumeta</taxon>
    </lineage>
</organism>
<sequence>MDVIEARFRHIRDSAGPGGARAAYKEKAIWEIPDMTGGFIKNFRTRLIRIPVASPRLNVTADRSPADLCERYAPLLFQRQTFSGVNSAVMPDGASRGRSWYK</sequence>
<accession>A0A4C1WSA5</accession>
<evidence type="ECO:0000313" key="2">
    <source>
        <dbReference type="Proteomes" id="UP000299102"/>
    </source>
</evidence>
<reference evidence="1 2" key="1">
    <citation type="journal article" date="2019" name="Commun. Biol.">
        <title>The bagworm genome reveals a unique fibroin gene that provides high tensile strength.</title>
        <authorList>
            <person name="Kono N."/>
            <person name="Nakamura H."/>
            <person name="Ohtoshi R."/>
            <person name="Tomita M."/>
            <person name="Numata K."/>
            <person name="Arakawa K."/>
        </authorList>
    </citation>
    <scope>NUCLEOTIDE SEQUENCE [LARGE SCALE GENOMIC DNA]</scope>
</reference>
<keyword evidence="2" id="KW-1185">Reference proteome</keyword>
<name>A0A4C1WSA5_EUMVA</name>
<proteinExistence type="predicted"/>
<protein>
    <submittedName>
        <fullName evidence="1">Uncharacterized protein</fullName>
    </submittedName>
</protein>
<dbReference type="AlphaFoldDB" id="A0A4C1WSA5"/>
<dbReference type="EMBL" id="BGZK01000625">
    <property type="protein sequence ID" value="GBP53442.1"/>
    <property type="molecule type" value="Genomic_DNA"/>
</dbReference>
<evidence type="ECO:0000313" key="1">
    <source>
        <dbReference type="EMBL" id="GBP53442.1"/>
    </source>
</evidence>
<dbReference type="Proteomes" id="UP000299102">
    <property type="component" value="Unassembled WGS sequence"/>
</dbReference>
<comment type="caution">
    <text evidence="1">The sequence shown here is derived from an EMBL/GenBank/DDBJ whole genome shotgun (WGS) entry which is preliminary data.</text>
</comment>
<gene>
    <name evidence="1" type="ORF">EVAR_17517_1</name>
</gene>